<evidence type="ECO:0000313" key="2">
    <source>
        <dbReference type="EMBL" id="KIJ98407.1"/>
    </source>
</evidence>
<dbReference type="InterPro" id="IPR036047">
    <property type="entry name" value="F-box-like_dom_sf"/>
</dbReference>
<dbReference type="EMBL" id="KN838670">
    <property type="protein sequence ID" value="KIJ98407.1"/>
    <property type="molecule type" value="Genomic_DNA"/>
</dbReference>
<gene>
    <name evidence="2" type="ORF">K443DRAFT_680841</name>
</gene>
<dbReference type="PROSITE" id="PS50181">
    <property type="entry name" value="FBOX"/>
    <property type="match status" value="1"/>
</dbReference>
<dbReference type="Pfam" id="PF12937">
    <property type="entry name" value="F-box-like"/>
    <property type="match status" value="1"/>
</dbReference>
<evidence type="ECO:0000313" key="3">
    <source>
        <dbReference type="Proteomes" id="UP000054477"/>
    </source>
</evidence>
<name>A0A0C9XQZ1_9AGAR</name>
<dbReference type="Gene3D" id="1.20.1280.50">
    <property type="match status" value="1"/>
</dbReference>
<protein>
    <submittedName>
        <fullName evidence="2">Unplaced genomic scaffold K443scaffold_135, whole genome shotgun sequence</fullName>
    </submittedName>
</protein>
<accession>A0A0C9XQZ1</accession>
<dbReference type="AlphaFoldDB" id="A0A0C9XQZ1"/>
<dbReference type="SMART" id="SM00256">
    <property type="entry name" value="FBOX"/>
    <property type="match status" value="1"/>
</dbReference>
<sequence>MDACRMPPSCAYFRLSHSKYKYGLGHLPSPNVDLLSCSLLVMRNVTWRVKGLLFPGFSDSRPPLPLVRQMLSHLPNDVLHEILEYLDTSSLCHLSNTCYRFHYISLCTVFRRAGIPDVRTEIHLNHSNIHILPALRFSLFLDSTEKFTWHATSRDTWVSEVKQIERIMSRMYRIGHTELDFSRGTNFGWTAKDVKAVNQKCVRPWIKLCTGFLHLVAQKSLCLEITNNMVSEILQSPSSPLCLDRRFVDRKMEGRSVQMSGKSATQGLETPLLDESLSPRHFPSLGFKRKPGYAVSSLALSDPSLFRNPAFLYWSIKWINSMPLKHLVLMQGDIRLPLLRHLRLSSTLVDLTLSHAKTTTDEDMAKFLARHPALTTIDLYGSVFDEHSSTHFDILPEWGLTVTTLAGSDTLLNHILNLKFALPNLSSLIIQLDSDSTVGDAAKNSALYEAITLRENITNICFQAPVGAFTGLVAEWQHALDKSTNDSIRDGQRECSHALKYLKFEGYPSKKPQNPGMPYRFPRWNWAELFLSLEVLNLCSIFGGSADDSQLCERVVGKIHQECAHLSILVDDVAVRMAPSSR</sequence>
<organism evidence="2 3">
    <name type="scientific">Laccaria amethystina LaAM-08-1</name>
    <dbReference type="NCBI Taxonomy" id="1095629"/>
    <lineage>
        <taxon>Eukaryota</taxon>
        <taxon>Fungi</taxon>
        <taxon>Dikarya</taxon>
        <taxon>Basidiomycota</taxon>
        <taxon>Agaricomycotina</taxon>
        <taxon>Agaricomycetes</taxon>
        <taxon>Agaricomycetidae</taxon>
        <taxon>Agaricales</taxon>
        <taxon>Agaricineae</taxon>
        <taxon>Hydnangiaceae</taxon>
        <taxon>Laccaria</taxon>
    </lineage>
</organism>
<feature type="domain" description="F-box" evidence="1">
    <location>
        <begin position="68"/>
        <end position="113"/>
    </location>
</feature>
<dbReference type="OrthoDB" id="2997745at2759"/>
<dbReference type="InterPro" id="IPR001810">
    <property type="entry name" value="F-box_dom"/>
</dbReference>
<dbReference type="SUPFAM" id="SSF81383">
    <property type="entry name" value="F-box domain"/>
    <property type="match status" value="1"/>
</dbReference>
<dbReference type="Proteomes" id="UP000054477">
    <property type="component" value="Unassembled WGS sequence"/>
</dbReference>
<proteinExistence type="predicted"/>
<dbReference type="HOGENOM" id="CLU_504396_0_0_1"/>
<reference evidence="3" key="2">
    <citation type="submission" date="2015-01" db="EMBL/GenBank/DDBJ databases">
        <title>Evolutionary Origins and Diversification of the Mycorrhizal Mutualists.</title>
        <authorList>
            <consortium name="DOE Joint Genome Institute"/>
            <consortium name="Mycorrhizal Genomics Consortium"/>
            <person name="Kohler A."/>
            <person name="Kuo A."/>
            <person name="Nagy L.G."/>
            <person name="Floudas D."/>
            <person name="Copeland A."/>
            <person name="Barry K.W."/>
            <person name="Cichocki N."/>
            <person name="Veneault-Fourrey C."/>
            <person name="LaButti K."/>
            <person name="Lindquist E.A."/>
            <person name="Lipzen A."/>
            <person name="Lundell T."/>
            <person name="Morin E."/>
            <person name="Murat C."/>
            <person name="Riley R."/>
            <person name="Ohm R."/>
            <person name="Sun H."/>
            <person name="Tunlid A."/>
            <person name="Henrissat B."/>
            <person name="Grigoriev I.V."/>
            <person name="Hibbett D.S."/>
            <person name="Martin F."/>
        </authorList>
    </citation>
    <scope>NUCLEOTIDE SEQUENCE [LARGE SCALE GENOMIC DNA]</scope>
    <source>
        <strain evidence="3">LaAM-08-1</strain>
    </source>
</reference>
<reference evidence="2 3" key="1">
    <citation type="submission" date="2014-04" db="EMBL/GenBank/DDBJ databases">
        <authorList>
            <consortium name="DOE Joint Genome Institute"/>
            <person name="Kuo A."/>
            <person name="Kohler A."/>
            <person name="Nagy L.G."/>
            <person name="Floudas D."/>
            <person name="Copeland A."/>
            <person name="Barry K.W."/>
            <person name="Cichocki N."/>
            <person name="Veneault-Fourrey C."/>
            <person name="LaButti K."/>
            <person name="Lindquist E.A."/>
            <person name="Lipzen A."/>
            <person name="Lundell T."/>
            <person name="Morin E."/>
            <person name="Murat C."/>
            <person name="Sun H."/>
            <person name="Tunlid A."/>
            <person name="Henrissat B."/>
            <person name="Grigoriev I.V."/>
            <person name="Hibbett D.S."/>
            <person name="Martin F."/>
            <person name="Nordberg H.P."/>
            <person name="Cantor M.N."/>
            <person name="Hua S.X."/>
        </authorList>
    </citation>
    <scope>NUCLEOTIDE SEQUENCE [LARGE SCALE GENOMIC DNA]</scope>
    <source>
        <strain evidence="2 3">LaAM-08-1</strain>
    </source>
</reference>
<evidence type="ECO:0000259" key="1">
    <source>
        <dbReference type="PROSITE" id="PS50181"/>
    </source>
</evidence>
<dbReference type="CDD" id="cd09917">
    <property type="entry name" value="F-box_SF"/>
    <property type="match status" value="1"/>
</dbReference>
<keyword evidence="3" id="KW-1185">Reference proteome</keyword>